<dbReference type="GO" id="GO:0005539">
    <property type="term" value="F:glycosaminoglycan binding"/>
    <property type="evidence" value="ECO:0007669"/>
    <property type="project" value="TreeGrafter"/>
</dbReference>
<keyword evidence="2" id="KW-0732">Signal</keyword>
<evidence type="ECO:0000256" key="3">
    <source>
        <dbReference type="ARBA" id="ARBA00022801"/>
    </source>
</evidence>
<dbReference type="PANTHER" id="PTHR43108:SF8">
    <property type="entry name" value="SD21168P"/>
    <property type="match status" value="1"/>
</dbReference>
<proteinExistence type="inferred from homology"/>
<comment type="similarity">
    <text evidence="1">Belongs to the sulfatase family.</text>
</comment>
<dbReference type="OrthoDB" id="1740450at2759"/>
<evidence type="ECO:0000256" key="1">
    <source>
        <dbReference type="ARBA" id="ARBA00008779"/>
    </source>
</evidence>
<feature type="region of interest" description="Disordered" evidence="6">
    <location>
        <begin position="1"/>
        <end position="25"/>
    </location>
</feature>
<comment type="caution">
    <text evidence="8">The sequence shown here is derived from an EMBL/GenBank/DDBJ whole genome shotgun (WGS) entry which is preliminary data.</text>
</comment>
<dbReference type="InterPro" id="IPR012251">
    <property type="entry name" value="GlcNAc_6-SO4ase"/>
</dbReference>
<dbReference type="Gene3D" id="3.40.720.10">
    <property type="entry name" value="Alkaline Phosphatase, subunit A"/>
    <property type="match status" value="2"/>
</dbReference>
<dbReference type="InterPro" id="IPR000917">
    <property type="entry name" value="Sulfatase_N"/>
</dbReference>
<dbReference type="GO" id="GO:0030203">
    <property type="term" value="P:glycosaminoglycan metabolic process"/>
    <property type="evidence" value="ECO:0007669"/>
    <property type="project" value="InterPro"/>
</dbReference>
<name>A0A835WBH3_CHLIN</name>
<dbReference type="PROSITE" id="PS00523">
    <property type="entry name" value="SULFATASE_1"/>
    <property type="match status" value="1"/>
</dbReference>
<evidence type="ECO:0000259" key="7">
    <source>
        <dbReference type="Pfam" id="PF00884"/>
    </source>
</evidence>
<evidence type="ECO:0000256" key="5">
    <source>
        <dbReference type="PIRSR" id="PIRSR036666-50"/>
    </source>
</evidence>
<dbReference type="GO" id="GO:0008449">
    <property type="term" value="F:N-acetylglucosamine-6-sulfatase activity"/>
    <property type="evidence" value="ECO:0007669"/>
    <property type="project" value="InterPro"/>
</dbReference>
<protein>
    <recommendedName>
        <fullName evidence="7">Sulfatase N-terminal domain-containing protein</fullName>
    </recommendedName>
</protein>
<dbReference type="Proteomes" id="UP000650467">
    <property type="component" value="Unassembled WGS sequence"/>
</dbReference>
<accession>A0A835WBH3</accession>
<dbReference type="InterPro" id="IPR024607">
    <property type="entry name" value="Sulfatase_CS"/>
</dbReference>
<dbReference type="EMBL" id="JAEHOC010000002">
    <property type="protein sequence ID" value="KAG2444332.1"/>
    <property type="molecule type" value="Genomic_DNA"/>
</dbReference>
<keyword evidence="9" id="KW-1185">Reference proteome</keyword>
<evidence type="ECO:0000313" key="8">
    <source>
        <dbReference type="EMBL" id="KAG2444332.1"/>
    </source>
</evidence>
<evidence type="ECO:0000313" key="9">
    <source>
        <dbReference type="Proteomes" id="UP000650467"/>
    </source>
</evidence>
<evidence type="ECO:0000256" key="2">
    <source>
        <dbReference type="ARBA" id="ARBA00022729"/>
    </source>
</evidence>
<dbReference type="PANTHER" id="PTHR43108">
    <property type="entry name" value="N-ACETYLGLUCOSAMINE-6-SULFATASE FAMILY MEMBER"/>
    <property type="match status" value="1"/>
</dbReference>
<sequence>MHPPPSPKPPSPGPPQQPAGDKPLPNVLLVLSDDQDQLYGSAEPRFMPAVNKWLGGGDGGGGTQLANFLVTTAVCCPARTSILTGKHAHCHNVTTNYYPSGGFVKFLETGVEQTWLPTRLQEAGYQNILVGKFLNGYYTSEAPAGYVPKGFNVFDALTTNAYNLTNSCFSKNGGRSTCYPADYQTDLIRDKAKIYISNAVRAKQPFFAYVTPTAPHRSSTNLVTWYPPTPAPRHHDLYADENVTLPLGPNWDVRNPAIPRKGNANNGPAFVANMNALHLARLRSLKAVDEMVDSLVLHLQDLGVLDNTIVIYMSDNGYHMGAFSLLDGKNLPIEEDIRVPFFIRGPGIPAGQVLPHQSTNVDVAPTLLALAGLPIPPDMDGLPMPLAERLIRPVYDALMVPPQQPQQPQQQPAAAAADGIWQLREASILEGWNGDGSDENTRYSAHFKTLRLCADALLLSDSAFGSAAARQVPVPAGGPPLACYKYTVWCQGNRELYDLAADPFELNNRINDASAGVIDRLDAVLSALVHCRGVACRNPYSLLHPGGGVRKFSQTLAPQYDAFYSGLIKLRIKTCSKFYIPANELTWTQQGAGSRSRVRGG</sequence>
<feature type="compositionally biased region" description="Pro residues" evidence="6">
    <location>
        <begin position="1"/>
        <end position="17"/>
    </location>
</feature>
<gene>
    <name evidence="8" type="ORF">HXX76_001088</name>
</gene>
<feature type="domain" description="Sulfatase N-terminal" evidence="7">
    <location>
        <begin position="25"/>
        <end position="372"/>
    </location>
</feature>
<dbReference type="CDD" id="cd16147">
    <property type="entry name" value="G6S"/>
    <property type="match status" value="1"/>
</dbReference>
<organism evidence="8 9">
    <name type="scientific">Chlamydomonas incerta</name>
    <dbReference type="NCBI Taxonomy" id="51695"/>
    <lineage>
        <taxon>Eukaryota</taxon>
        <taxon>Viridiplantae</taxon>
        <taxon>Chlorophyta</taxon>
        <taxon>core chlorophytes</taxon>
        <taxon>Chlorophyceae</taxon>
        <taxon>CS clade</taxon>
        <taxon>Chlamydomonadales</taxon>
        <taxon>Chlamydomonadaceae</taxon>
        <taxon>Chlamydomonas</taxon>
    </lineage>
</organism>
<evidence type="ECO:0000256" key="4">
    <source>
        <dbReference type="ARBA" id="ARBA00023180"/>
    </source>
</evidence>
<dbReference type="SUPFAM" id="SSF53649">
    <property type="entry name" value="Alkaline phosphatase-like"/>
    <property type="match status" value="1"/>
</dbReference>
<feature type="modified residue" description="3-oxoalanine (Cys)" evidence="5">
    <location>
        <position position="75"/>
    </location>
</feature>
<keyword evidence="4" id="KW-0325">Glycoprotein</keyword>
<dbReference type="Pfam" id="PF00884">
    <property type="entry name" value="Sulfatase"/>
    <property type="match status" value="1"/>
</dbReference>
<keyword evidence="3" id="KW-0378">Hydrolase</keyword>
<evidence type="ECO:0000256" key="6">
    <source>
        <dbReference type="SAM" id="MobiDB-lite"/>
    </source>
</evidence>
<reference evidence="8" key="1">
    <citation type="journal article" date="2020" name="bioRxiv">
        <title>Comparative genomics of Chlamydomonas.</title>
        <authorList>
            <person name="Craig R.J."/>
            <person name="Hasan A.R."/>
            <person name="Ness R.W."/>
            <person name="Keightley P.D."/>
        </authorList>
    </citation>
    <scope>NUCLEOTIDE SEQUENCE</scope>
    <source>
        <strain evidence="8">SAG 7.73</strain>
    </source>
</reference>
<dbReference type="InterPro" id="IPR017850">
    <property type="entry name" value="Alkaline_phosphatase_core_sf"/>
</dbReference>
<dbReference type="AlphaFoldDB" id="A0A835WBH3"/>
<dbReference type="PIRSF" id="PIRSF036666">
    <property type="entry name" value="G6S"/>
    <property type="match status" value="1"/>
</dbReference>
<comment type="PTM">
    <text evidence="5">The conversion to 3-oxoalanine (also known as C-formylglycine, FGly), of a serine or cysteine residue in prokaryotes and of a cysteine residue in eukaryotes, is critical for catalytic activity.</text>
</comment>